<protein>
    <submittedName>
        <fullName evidence="1">Uncharacterized protein</fullName>
    </submittedName>
</protein>
<evidence type="ECO:0000313" key="1">
    <source>
        <dbReference type="EMBL" id="KAI8038489.1"/>
    </source>
</evidence>
<comment type="caution">
    <text evidence="1">The sequence shown here is derived from an EMBL/GenBank/DDBJ whole genome shotgun (WGS) entry which is preliminary data.</text>
</comment>
<accession>A0A9P9YL09</accession>
<proteinExistence type="predicted"/>
<reference evidence="1" key="1">
    <citation type="journal article" date="2023" name="Genome Biol. Evol.">
        <title>Long-read-based Genome Assembly of Drosophila gunungcola Reveals Fewer Chemosensory Genes in Flower-breeding Species.</title>
        <authorList>
            <person name="Negi A."/>
            <person name="Liao B.Y."/>
            <person name="Yeh S.D."/>
        </authorList>
    </citation>
    <scope>NUCLEOTIDE SEQUENCE</scope>
    <source>
        <strain evidence="1">Sukarami</strain>
    </source>
</reference>
<name>A0A9P9YL09_9MUSC</name>
<dbReference type="EMBL" id="JAMKOV010000007">
    <property type="protein sequence ID" value="KAI8038489.1"/>
    <property type="molecule type" value="Genomic_DNA"/>
</dbReference>
<dbReference type="Proteomes" id="UP001059596">
    <property type="component" value="Unassembled WGS sequence"/>
</dbReference>
<sequence>MKRNTQMVWSCDWTGFRKLREAGQWRQWIHLPWRDSKPYFYPLLLAA</sequence>
<gene>
    <name evidence="1" type="ORF">M5D96_008387</name>
</gene>
<evidence type="ECO:0000313" key="2">
    <source>
        <dbReference type="Proteomes" id="UP001059596"/>
    </source>
</evidence>
<keyword evidence="2" id="KW-1185">Reference proteome</keyword>
<dbReference type="AlphaFoldDB" id="A0A9P9YL09"/>
<organism evidence="1 2">
    <name type="scientific">Drosophila gunungcola</name>
    <name type="common">fruit fly</name>
    <dbReference type="NCBI Taxonomy" id="103775"/>
    <lineage>
        <taxon>Eukaryota</taxon>
        <taxon>Metazoa</taxon>
        <taxon>Ecdysozoa</taxon>
        <taxon>Arthropoda</taxon>
        <taxon>Hexapoda</taxon>
        <taxon>Insecta</taxon>
        <taxon>Pterygota</taxon>
        <taxon>Neoptera</taxon>
        <taxon>Endopterygota</taxon>
        <taxon>Diptera</taxon>
        <taxon>Brachycera</taxon>
        <taxon>Muscomorpha</taxon>
        <taxon>Ephydroidea</taxon>
        <taxon>Drosophilidae</taxon>
        <taxon>Drosophila</taxon>
        <taxon>Sophophora</taxon>
    </lineage>
</organism>